<dbReference type="SMART" id="SM00389">
    <property type="entry name" value="HOX"/>
    <property type="match status" value="1"/>
</dbReference>
<keyword evidence="16" id="KW-1185">Reference proteome</keyword>
<evidence type="ECO:0000256" key="1">
    <source>
        <dbReference type="ARBA" id="ARBA00004123"/>
    </source>
</evidence>
<feature type="DNA-binding region" description="Homeobox" evidence="9">
    <location>
        <begin position="55"/>
        <end position="114"/>
    </location>
</feature>
<keyword evidence="3" id="KW-0805">Transcription regulation</keyword>
<comment type="similarity">
    <text evidence="2">Belongs to the HD-ZIP homeobox family. Class IV subfamily.</text>
</comment>
<dbReference type="InterPro" id="IPR009057">
    <property type="entry name" value="Homeodomain-like_sf"/>
</dbReference>
<evidence type="ECO:0000256" key="3">
    <source>
        <dbReference type="ARBA" id="ARBA00023015"/>
    </source>
</evidence>
<evidence type="ECO:0000256" key="4">
    <source>
        <dbReference type="ARBA" id="ARBA00023054"/>
    </source>
</evidence>
<dbReference type="Pfam" id="PF25797">
    <property type="entry name" value="PDF2_C"/>
    <property type="match status" value="1"/>
</dbReference>
<dbReference type="InterPro" id="IPR042160">
    <property type="entry name" value="HD-Zip_IV"/>
</dbReference>
<dbReference type="EMBL" id="JBANAX010000254">
    <property type="protein sequence ID" value="KAL1216973.1"/>
    <property type="molecule type" value="Genomic_DNA"/>
</dbReference>
<dbReference type="FunFam" id="1.10.10.60:FF:000229">
    <property type="entry name" value="Homeobox-leucine zipper protein HDG1"/>
    <property type="match status" value="1"/>
</dbReference>
<evidence type="ECO:0000313" key="15">
    <source>
        <dbReference type="EMBL" id="KAL1216973.1"/>
    </source>
</evidence>
<dbReference type="InterPro" id="IPR002913">
    <property type="entry name" value="START_lipid-bd_dom"/>
</dbReference>
<comment type="subcellular location">
    <subcellularLocation>
        <location evidence="1 9 10">Nucleus</location>
    </subcellularLocation>
</comment>
<dbReference type="SUPFAM" id="SSF46689">
    <property type="entry name" value="Homeodomain-like"/>
    <property type="match status" value="1"/>
</dbReference>
<dbReference type="Gene3D" id="1.10.10.60">
    <property type="entry name" value="Homeodomain-like"/>
    <property type="match status" value="1"/>
</dbReference>
<protein>
    <submittedName>
        <fullName evidence="15">Homeobox-leucine zipper protein HDG3</fullName>
    </submittedName>
</protein>
<evidence type="ECO:0000256" key="9">
    <source>
        <dbReference type="PROSITE-ProRule" id="PRU00108"/>
    </source>
</evidence>
<dbReference type="SMART" id="SM00234">
    <property type="entry name" value="START"/>
    <property type="match status" value="1"/>
</dbReference>
<evidence type="ECO:0000256" key="5">
    <source>
        <dbReference type="ARBA" id="ARBA00023125"/>
    </source>
</evidence>
<dbReference type="PANTHER" id="PTHR45654">
    <property type="entry name" value="HOMEOBOX-LEUCINE ZIPPER PROTEIN MERISTEM L1"/>
    <property type="match status" value="1"/>
</dbReference>
<dbReference type="Pfam" id="PF00046">
    <property type="entry name" value="Homeodomain"/>
    <property type="match status" value="1"/>
</dbReference>
<feature type="region of interest" description="Disordered" evidence="12">
    <location>
        <begin position="36"/>
        <end position="58"/>
    </location>
</feature>
<dbReference type="PROSITE" id="PS00027">
    <property type="entry name" value="HOMEOBOX_1"/>
    <property type="match status" value="1"/>
</dbReference>
<dbReference type="CDD" id="cd08875">
    <property type="entry name" value="START_ArGLABRA2_like"/>
    <property type="match status" value="1"/>
</dbReference>
<keyword evidence="4 11" id="KW-0175">Coiled coil</keyword>
<dbReference type="AlphaFoldDB" id="A0ABD1BDI6"/>
<feature type="compositionally biased region" description="Polar residues" evidence="12">
    <location>
        <begin position="36"/>
        <end position="48"/>
    </location>
</feature>
<dbReference type="GO" id="GO:0005634">
    <property type="term" value="C:nucleus"/>
    <property type="evidence" value="ECO:0007669"/>
    <property type="project" value="UniProtKB-SubCell"/>
</dbReference>
<evidence type="ECO:0000256" key="6">
    <source>
        <dbReference type="ARBA" id="ARBA00023155"/>
    </source>
</evidence>
<dbReference type="PROSITE" id="PS50848">
    <property type="entry name" value="START"/>
    <property type="match status" value="1"/>
</dbReference>
<dbReference type="GO" id="GO:0030154">
    <property type="term" value="P:cell differentiation"/>
    <property type="evidence" value="ECO:0007669"/>
    <property type="project" value="UniProtKB-ARBA"/>
</dbReference>
<name>A0ABD1BDI6_CARAN</name>
<organism evidence="15 16">
    <name type="scientific">Cardamine amara subsp. amara</name>
    <dbReference type="NCBI Taxonomy" id="228776"/>
    <lineage>
        <taxon>Eukaryota</taxon>
        <taxon>Viridiplantae</taxon>
        <taxon>Streptophyta</taxon>
        <taxon>Embryophyta</taxon>
        <taxon>Tracheophyta</taxon>
        <taxon>Spermatophyta</taxon>
        <taxon>Magnoliopsida</taxon>
        <taxon>eudicotyledons</taxon>
        <taxon>Gunneridae</taxon>
        <taxon>Pentapetalae</taxon>
        <taxon>rosids</taxon>
        <taxon>malvids</taxon>
        <taxon>Brassicales</taxon>
        <taxon>Brassicaceae</taxon>
        <taxon>Cardamineae</taxon>
        <taxon>Cardamine</taxon>
    </lineage>
</organism>
<keyword evidence="7" id="KW-0804">Transcription</keyword>
<evidence type="ECO:0000259" key="14">
    <source>
        <dbReference type="PROSITE" id="PS50848"/>
    </source>
</evidence>
<dbReference type="InterPro" id="IPR001356">
    <property type="entry name" value="HD"/>
</dbReference>
<keyword evidence="8 9" id="KW-0539">Nucleus</keyword>
<evidence type="ECO:0000313" key="16">
    <source>
        <dbReference type="Proteomes" id="UP001558713"/>
    </source>
</evidence>
<dbReference type="Pfam" id="PF01852">
    <property type="entry name" value="START"/>
    <property type="match status" value="1"/>
</dbReference>
<evidence type="ECO:0000256" key="11">
    <source>
        <dbReference type="SAM" id="Coils"/>
    </source>
</evidence>
<comment type="caution">
    <text evidence="15">The sequence shown here is derived from an EMBL/GenBank/DDBJ whole genome shotgun (WGS) entry which is preliminary data.</text>
</comment>
<evidence type="ECO:0000256" key="2">
    <source>
        <dbReference type="ARBA" id="ARBA00006789"/>
    </source>
</evidence>
<reference evidence="15 16" key="1">
    <citation type="submission" date="2024-04" db="EMBL/GenBank/DDBJ databases">
        <title>Genome assembly C_amara_ONT_v2.</title>
        <authorList>
            <person name="Yant L."/>
            <person name="Moore C."/>
            <person name="Slenker M."/>
        </authorList>
    </citation>
    <scope>NUCLEOTIDE SEQUENCE [LARGE SCALE GENOMIC DNA]</scope>
    <source>
        <tissue evidence="15">Leaf</tissue>
    </source>
</reference>
<gene>
    <name evidence="15" type="ORF">V5N11_013899</name>
</gene>
<dbReference type="InterPro" id="IPR017970">
    <property type="entry name" value="Homeobox_CS"/>
</dbReference>
<sequence>MSQLNMVPVDINAANNNNNFNNFNGEFNVGVGEFSIGNSSENQEQGLGNSHRRDRKKRYHRHTQTQIHEMETFFNECPHPDDKQRKKLSTQLGLHPLQIKFWFQNKRTQMKTHQDRHENCQLRAQNELLKTENQCYRDAIQNALCPRCSGKTAVAEMSLGEHQLRIQNNQLKEEIDRLSAMASRYAGKMIMSHPQMSHLVQPPPSESGMRTIGRDVYGNGSFLGSLVGPDDADKPLIIELAIRAMEELMTMSQVVEPLWMGGVNGSSLVLNLEEYSRTFQMGLGPRLNEFRTEASRDTAIVPMNSMHIVEGLMNENQWSTIFCGMITRAMTHENLRVGSGPGNFDGALQIMSAELQVPSPLVTTREIYFVRYCKQQAEGVWAVVDVSIDHLLPNIQLKCRKRPSGCLIQEIPSGYSKVTWVEHVEVNDAGAVYHMYKHLIFSGQAFGANRWLATLDRECERVASMVAIGFPTIEEPGSIMIPDQGKIEILKLAGEMRRGFLGLATTLLGSTYAGSVGDDIKVMKMKNVNEPGKPPGIVLCAATSFWVPASPKTMFDFFRDDNNRNEWDVLSNGRNMKKLTQIGNGRDVRNSVNLLRNINTNQEDMMTIQETSTDPTASYVIYAHLDVPAMEKVINGADDSDIATVLPSGFVILPDGLTQTIGNGGGSLITISFQMLVDATSSSQLTISSVATVENLVRATVVKIKTMFPNPPCFSHPPFGN</sequence>
<dbReference type="PANTHER" id="PTHR45654:SF93">
    <property type="entry name" value="HOMEOBOX-LEUCINE ZIPPER PROTEIN HDG2-RELATED"/>
    <property type="match status" value="1"/>
</dbReference>
<dbReference type="PROSITE" id="PS50071">
    <property type="entry name" value="HOMEOBOX_2"/>
    <property type="match status" value="1"/>
</dbReference>
<dbReference type="Gene3D" id="3.30.530.20">
    <property type="match status" value="1"/>
</dbReference>
<dbReference type="InterPro" id="IPR057993">
    <property type="entry name" value="HD-Zip_IV_C"/>
</dbReference>
<keyword evidence="5 9" id="KW-0238">DNA-binding</keyword>
<feature type="domain" description="Homeobox" evidence="13">
    <location>
        <begin position="53"/>
        <end position="113"/>
    </location>
</feature>
<evidence type="ECO:0000256" key="7">
    <source>
        <dbReference type="ARBA" id="ARBA00023163"/>
    </source>
</evidence>
<feature type="domain" description="START" evidence="14">
    <location>
        <begin position="230"/>
        <end position="464"/>
    </location>
</feature>
<accession>A0ABD1BDI6</accession>
<evidence type="ECO:0000256" key="12">
    <source>
        <dbReference type="SAM" id="MobiDB-lite"/>
    </source>
</evidence>
<dbReference type="FunFam" id="3.30.530.20:FF:000026">
    <property type="entry name" value="Homeobox-leucine zipper protein GLABRA 2"/>
    <property type="match status" value="1"/>
</dbReference>
<dbReference type="GO" id="GO:0003677">
    <property type="term" value="F:DNA binding"/>
    <property type="evidence" value="ECO:0007669"/>
    <property type="project" value="UniProtKB-UniRule"/>
</dbReference>
<dbReference type="Proteomes" id="UP001558713">
    <property type="component" value="Unassembled WGS sequence"/>
</dbReference>
<feature type="coiled-coil region" evidence="11">
    <location>
        <begin position="161"/>
        <end position="188"/>
    </location>
</feature>
<evidence type="ECO:0000256" key="8">
    <source>
        <dbReference type="ARBA" id="ARBA00023242"/>
    </source>
</evidence>
<evidence type="ECO:0000259" key="13">
    <source>
        <dbReference type="PROSITE" id="PS50071"/>
    </source>
</evidence>
<evidence type="ECO:0000256" key="10">
    <source>
        <dbReference type="RuleBase" id="RU000682"/>
    </source>
</evidence>
<proteinExistence type="inferred from homology"/>
<dbReference type="CDD" id="cd00086">
    <property type="entry name" value="homeodomain"/>
    <property type="match status" value="1"/>
</dbReference>
<dbReference type="InterPro" id="IPR023393">
    <property type="entry name" value="START-like_dom_sf"/>
</dbReference>
<dbReference type="SUPFAM" id="SSF55961">
    <property type="entry name" value="Bet v1-like"/>
    <property type="match status" value="2"/>
</dbReference>
<keyword evidence="6 9" id="KW-0371">Homeobox</keyword>